<evidence type="ECO:0000256" key="2">
    <source>
        <dbReference type="ARBA" id="ARBA00022748"/>
    </source>
</evidence>
<dbReference type="InterPro" id="IPR050553">
    <property type="entry name" value="Thioredoxin_ResA/DsbE_sf"/>
</dbReference>
<evidence type="ECO:0000256" key="3">
    <source>
        <dbReference type="ARBA" id="ARBA00023157"/>
    </source>
</evidence>
<evidence type="ECO:0000313" key="6">
    <source>
        <dbReference type="EMBL" id="MDC0721515.1"/>
    </source>
</evidence>
<dbReference type="InterPro" id="IPR036249">
    <property type="entry name" value="Thioredoxin-like_sf"/>
</dbReference>
<dbReference type="Pfam" id="PF13905">
    <property type="entry name" value="Thioredoxin_8"/>
    <property type="match status" value="1"/>
</dbReference>
<keyword evidence="2" id="KW-0201">Cytochrome c-type biogenesis</keyword>
<keyword evidence="3" id="KW-1015">Disulfide bond</keyword>
<dbReference type="Gene3D" id="3.40.30.10">
    <property type="entry name" value="Glutaredoxin"/>
    <property type="match status" value="1"/>
</dbReference>
<evidence type="ECO:0000256" key="1">
    <source>
        <dbReference type="ARBA" id="ARBA00004196"/>
    </source>
</evidence>
<dbReference type="PANTHER" id="PTHR42852">
    <property type="entry name" value="THIOL:DISULFIDE INTERCHANGE PROTEIN DSBE"/>
    <property type="match status" value="1"/>
</dbReference>
<sequence>MSLAFATSWARAGIAAWGLVLGGCGAAADLSVGPTPSTVAAPVKEVGEARAAVTVGGRLRAHDGRPLRAAEFTIQRMGFIEPTAKGTLAEDGSFRVEVEPGIYMFSIAAIDHAGFAQTILVERAVEVRGNLGTYKRADPGDALLLRTELLAADGKPIATGNKTAVREADGTYRLDLSDKPKHAVKLRYQLRGGNGRTYNGPLADTYESDGGGDYWSVVALAGRDALALDLTALPPAGEAAALTWSGEPPELLALRAYRDRWRVREARLRDTMLQEDGKILAPTENEKAAMAALAAEADADADAAESADAQMLLRLAHLELFTAYDDDAAARTRAEWLLERVVPDDPRLGLFRNVNSLLGRVLQSADAAFSARVEAWFGRMQANPDPNTALRAISFLIHRADQRNDDARIAELYALARGPRFSGMHEPKSLAQRFDPDRILQRGKPFPEFEFPALAADGRPVTRAGREGRLYLVEFWATWCAPCVSEIPGLHAAYAHVNGARPGKGKDGMRRLGPVERPKIEFVFVSLDESPGDVEAFREKHWSMPWTHAFVGRGREKEVMERFGFSGVPTAVLVDGNGTIVEVGGALRRERLLPTLERALERSSAR</sequence>
<name>A0ABT5E764_9BACT</name>
<dbReference type="CDD" id="cd02966">
    <property type="entry name" value="TlpA_like_family"/>
    <property type="match status" value="1"/>
</dbReference>
<keyword evidence="4" id="KW-0676">Redox-active center</keyword>
<evidence type="ECO:0000256" key="4">
    <source>
        <dbReference type="ARBA" id="ARBA00023284"/>
    </source>
</evidence>
<evidence type="ECO:0000313" key="7">
    <source>
        <dbReference type="Proteomes" id="UP001221686"/>
    </source>
</evidence>
<dbReference type="RefSeq" id="WP_272090018.1">
    <property type="nucleotide sequence ID" value="NZ_JAQNDL010000003.1"/>
</dbReference>
<gene>
    <name evidence="6" type="ORF">POL25_31700</name>
</gene>
<evidence type="ECO:0000259" key="5">
    <source>
        <dbReference type="PROSITE" id="PS51352"/>
    </source>
</evidence>
<feature type="domain" description="Thioredoxin" evidence="5">
    <location>
        <begin position="440"/>
        <end position="605"/>
    </location>
</feature>
<dbReference type="InterPro" id="IPR013766">
    <property type="entry name" value="Thioredoxin_domain"/>
</dbReference>
<comment type="caution">
    <text evidence="6">The sequence shown here is derived from an EMBL/GenBank/DDBJ whole genome shotgun (WGS) entry which is preliminary data.</text>
</comment>
<dbReference type="EMBL" id="JAQNDL010000003">
    <property type="protein sequence ID" value="MDC0721515.1"/>
    <property type="molecule type" value="Genomic_DNA"/>
</dbReference>
<dbReference type="PANTHER" id="PTHR42852:SF6">
    <property type="entry name" value="THIOL:DISULFIDE INTERCHANGE PROTEIN DSBE"/>
    <property type="match status" value="1"/>
</dbReference>
<reference evidence="6 7" key="1">
    <citation type="submission" date="2022-11" db="EMBL/GenBank/DDBJ databases">
        <title>Minimal conservation of predation-associated metabolite biosynthetic gene clusters underscores biosynthetic potential of Myxococcota including descriptions for ten novel species: Archangium lansinium sp. nov., Myxococcus landrumus sp. nov., Nannocystis bai.</title>
        <authorList>
            <person name="Ahearne A."/>
            <person name="Stevens C."/>
            <person name="Dowd S."/>
        </authorList>
    </citation>
    <scope>NUCLEOTIDE SEQUENCE [LARGE SCALE GENOMIC DNA]</scope>
    <source>
        <strain evidence="6 7">BB15-2</strain>
    </source>
</reference>
<dbReference type="InterPro" id="IPR017937">
    <property type="entry name" value="Thioredoxin_CS"/>
</dbReference>
<dbReference type="PROSITE" id="PS51352">
    <property type="entry name" value="THIOREDOXIN_2"/>
    <property type="match status" value="1"/>
</dbReference>
<keyword evidence="7" id="KW-1185">Reference proteome</keyword>
<dbReference type="InterPro" id="IPR012336">
    <property type="entry name" value="Thioredoxin-like_fold"/>
</dbReference>
<dbReference type="SUPFAM" id="SSF52833">
    <property type="entry name" value="Thioredoxin-like"/>
    <property type="match status" value="1"/>
</dbReference>
<accession>A0ABT5E764</accession>
<protein>
    <submittedName>
        <fullName evidence="6">TlpA disulfide reductase family protein</fullName>
    </submittedName>
</protein>
<organism evidence="6 7">
    <name type="scientific">Nannocystis bainbridge</name>
    <dbReference type="NCBI Taxonomy" id="2995303"/>
    <lineage>
        <taxon>Bacteria</taxon>
        <taxon>Pseudomonadati</taxon>
        <taxon>Myxococcota</taxon>
        <taxon>Polyangia</taxon>
        <taxon>Nannocystales</taxon>
        <taxon>Nannocystaceae</taxon>
        <taxon>Nannocystis</taxon>
    </lineage>
</organism>
<proteinExistence type="predicted"/>
<dbReference type="Proteomes" id="UP001221686">
    <property type="component" value="Unassembled WGS sequence"/>
</dbReference>
<comment type="subcellular location">
    <subcellularLocation>
        <location evidence="1">Cell envelope</location>
    </subcellularLocation>
</comment>
<dbReference type="PROSITE" id="PS00194">
    <property type="entry name" value="THIOREDOXIN_1"/>
    <property type="match status" value="1"/>
</dbReference>